<feature type="domain" description="Signal transduction histidine kinase internal region" evidence="2">
    <location>
        <begin position="146"/>
        <end position="222"/>
    </location>
</feature>
<proteinExistence type="predicted"/>
<feature type="transmembrane region" description="Helical" evidence="1">
    <location>
        <begin position="64"/>
        <end position="85"/>
    </location>
</feature>
<keyword evidence="3" id="KW-0418">Kinase</keyword>
<evidence type="ECO:0000256" key="1">
    <source>
        <dbReference type="SAM" id="Phobius"/>
    </source>
</evidence>
<feature type="transmembrane region" description="Helical" evidence="1">
    <location>
        <begin position="36"/>
        <end position="52"/>
    </location>
</feature>
<keyword evidence="3" id="KW-0808">Transferase</keyword>
<dbReference type="Gene3D" id="3.30.565.10">
    <property type="entry name" value="Histidine kinase-like ATPase, C-terminal domain"/>
    <property type="match status" value="1"/>
</dbReference>
<feature type="transmembrane region" description="Helical" evidence="1">
    <location>
        <begin position="105"/>
        <end position="129"/>
    </location>
</feature>
<dbReference type="InterPro" id="IPR010559">
    <property type="entry name" value="Sig_transdc_His_kin_internal"/>
</dbReference>
<comment type="caution">
    <text evidence="3">The sequence shown here is derived from an EMBL/GenBank/DDBJ whole genome shotgun (WGS) entry which is preliminary data.</text>
</comment>
<organism evidence="3 4">
    <name type="scientific">Bizionia gelidisalsuginis</name>
    <dbReference type="NCBI Taxonomy" id="291188"/>
    <lineage>
        <taxon>Bacteria</taxon>
        <taxon>Pseudomonadati</taxon>
        <taxon>Bacteroidota</taxon>
        <taxon>Flavobacteriia</taxon>
        <taxon>Flavobacteriales</taxon>
        <taxon>Flavobacteriaceae</taxon>
        <taxon>Bizionia</taxon>
    </lineage>
</organism>
<name>A0ABY3MBC6_9FLAO</name>
<accession>A0ABY3MBC6</accession>
<evidence type="ECO:0000259" key="2">
    <source>
        <dbReference type="Pfam" id="PF06580"/>
    </source>
</evidence>
<dbReference type="PANTHER" id="PTHR34220">
    <property type="entry name" value="SENSOR HISTIDINE KINASE YPDA"/>
    <property type="match status" value="1"/>
</dbReference>
<dbReference type="InterPro" id="IPR050640">
    <property type="entry name" value="Bact_2-comp_sensor_kinase"/>
</dbReference>
<sequence>MNTTKRFLLQVLFWLFIWIVLWAQQSWSISFFLENIYVFTAQIILIAIIVFYTSPKFLLTKKYLIFILLSLSSLLLLAYLSTFFIETKPPHPLHLEKPLRRPPFYLLPFTLFLLIAYSLATIIEVFMYAKKKEAEIVLSKNETLQTELKLLKSQINPHFLFNALNNIYALSVIDSNKTQESISYLSNMLRYVLYDCEQRFVLLKNEINYIEDYIKLFSLKSTKNFPITIHFEVNNPEIKIAPMLLIPFVENALKHSNIEKIKDTFISISIIETTDFIVCSIKNSIAKEAVIKDKIGGIGLDNVKKRLSILYPEQHKMKISENNFIFNVELKLKKNV</sequence>
<dbReference type="EMBL" id="VSKN01000006">
    <property type="protein sequence ID" value="TYC14108.1"/>
    <property type="molecule type" value="Genomic_DNA"/>
</dbReference>
<dbReference type="PANTHER" id="PTHR34220:SF7">
    <property type="entry name" value="SENSOR HISTIDINE KINASE YPDA"/>
    <property type="match status" value="1"/>
</dbReference>
<keyword evidence="1" id="KW-1133">Transmembrane helix</keyword>
<reference evidence="3 4" key="1">
    <citation type="submission" date="2019-08" db="EMBL/GenBank/DDBJ databases">
        <title>Genomes of Antarctic Bizionia species.</title>
        <authorList>
            <person name="Bowman J.P."/>
        </authorList>
    </citation>
    <scope>NUCLEOTIDE SEQUENCE [LARGE SCALE GENOMIC DNA]</scope>
    <source>
        <strain evidence="3 4">IC164</strain>
    </source>
</reference>
<protein>
    <submittedName>
        <fullName evidence="3">Histidine kinase</fullName>
    </submittedName>
</protein>
<dbReference type="Proteomes" id="UP000323621">
    <property type="component" value="Unassembled WGS sequence"/>
</dbReference>
<keyword evidence="4" id="KW-1185">Reference proteome</keyword>
<keyword evidence="1" id="KW-0472">Membrane</keyword>
<evidence type="ECO:0000313" key="4">
    <source>
        <dbReference type="Proteomes" id="UP000323621"/>
    </source>
</evidence>
<dbReference type="InterPro" id="IPR036890">
    <property type="entry name" value="HATPase_C_sf"/>
</dbReference>
<keyword evidence="1" id="KW-0812">Transmembrane</keyword>
<gene>
    <name evidence="3" type="ORF">ES677_06080</name>
</gene>
<dbReference type="GO" id="GO:0016301">
    <property type="term" value="F:kinase activity"/>
    <property type="evidence" value="ECO:0007669"/>
    <property type="project" value="UniProtKB-KW"/>
</dbReference>
<dbReference type="RefSeq" id="WP_148380751.1">
    <property type="nucleotide sequence ID" value="NZ_VSKN01000006.1"/>
</dbReference>
<evidence type="ECO:0000313" key="3">
    <source>
        <dbReference type="EMBL" id="TYC14108.1"/>
    </source>
</evidence>
<feature type="transmembrane region" description="Helical" evidence="1">
    <location>
        <begin position="7"/>
        <end position="24"/>
    </location>
</feature>
<dbReference type="Pfam" id="PF06580">
    <property type="entry name" value="His_kinase"/>
    <property type="match status" value="1"/>
</dbReference>